<dbReference type="PANTHER" id="PTHR43404">
    <property type="entry name" value="LIPOPOLYSACCHARIDE CHOLINEPHOSPHOTRANSFERASE LICD"/>
    <property type="match status" value="1"/>
</dbReference>
<dbReference type="InterPro" id="IPR007074">
    <property type="entry name" value="LicD/FKTN/FKRP_NTP_transf"/>
</dbReference>
<feature type="domain" description="LicD/FKTN/FKRP nucleotidyltransferase" evidence="2">
    <location>
        <begin position="24"/>
        <end position="252"/>
    </location>
</feature>
<dbReference type="EMBL" id="JAFBEH010000001">
    <property type="protein sequence ID" value="MBM7641759.1"/>
    <property type="molecule type" value="Genomic_DNA"/>
</dbReference>
<comment type="caution">
    <text evidence="3">The sequence shown here is derived from an EMBL/GenBank/DDBJ whole genome shotgun (WGS) entry which is preliminary data.</text>
</comment>
<keyword evidence="4" id="KW-1185">Reference proteome</keyword>
<dbReference type="GO" id="GO:0016740">
    <property type="term" value="F:transferase activity"/>
    <property type="evidence" value="ECO:0007669"/>
    <property type="project" value="UniProtKB-KW"/>
</dbReference>
<dbReference type="InterPro" id="IPR052942">
    <property type="entry name" value="LPS_cholinephosphotransferase"/>
</dbReference>
<dbReference type="Pfam" id="PF04991">
    <property type="entry name" value="LicD"/>
    <property type="match status" value="1"/>
</dbReference>
<evidence type="ECO:0000259" key="2">
    <source>
        <dbReference type="Pfam" id="PF04991"/>
    </source>
</evidence>
<dbReference type="PANTHER" id="PTHR43404:SF2">
    <property type="entry name" value="LIPOPOLYSACCHARIDE CHOLINEPHOSPHOTRANSFERASE LICD"/>
    <property type="match status" value="1"/>
</dbReference>
<dbReference type="RefSeq" id="WP_205008638.1">
    <property type="nucleotide sequence ID" value="NZ_JAFBEH010000001.1"/>
</dbReference>
<evidence type="ECO:0000313" key="4">
    <source>
        <dbReference type="Proteomes" id="UP000697472"/>
    </source>
</evidence>
<feature type="compositionally biased region" description="Basic and acidic residues" evidence="1">
    <location>
        <begin position="260"/>
        <end position="278"/>
    </location>
</feature>
<feature type="region of interest" description="Disordered" evidence="1">
    <location>
        <begin position="259"/>
        <end position="278"/>
    </location>
</feature>
<name>A0ABS2PP03_9STRE</name>
<evidence type="ECO:0000256" key="1">
    <source>
        <dbReference type="SAM" id="MobiDB-lite"/>
    </source>
</evidence>
<dbReference type="EC" id="2.7.8.-" evidence="3"/>
<accession>A0ABS2PP03</accession>
<reference evidence="3 4" key="1">
    <citation type="submission" date="2021-01" db="EMBL/GenBank/DDBJ databases">
        <title>Genomic Encyclopedia of Type Strains, Phase IV (KMG-IV): sequencing the most valuable type-strain genomes for metagenomic binning, comparative biology and taxonomic classification.</title>
        <authorList>
            <person name="Goeker M."/>
        </authorList>
    </citation>
    <scope>NUCLEOTIDE SEQUENCE [LARGE SCALE GENOMIC DNA]</scope>
    <source>
        <strain evidence="3 4">DSM 27382</strain>
    </source>
</reference>
<protein>
    <submittedName>
        <fullName evidence="3">Lipopolysaccharide cholinephosphotransferase</fullName>
        <ecNumber evidence="3">2.7.8.-</ecNumber>
    </submittedName>
</protein>
<gene>
    <name evidence="3" type="ORF">JOC28_000043</name>
</gene>
<keyword evidence="3" id="KW-0808">Transferase</keyword>
<organism evidence="3 4">
    <name type="scientific">Streptococcus loxodontisalivarius</name>
    <dbReference type="NCBI Taxonomy" id="1349415"/>
    <lineage>
        <taxon>Bacteria</taxon>
        <taxon>Bacillati</taxon>
        <taxon>Bacillota</taxon>
        <taxon>Bacilli</taxon>
        <taxon>Lactobacillales</taxon>
        <taxon>Streptococcaceae</taxon>
        <taxon>Streptococcus</taxon>
    </lineage>
</organism>
<dbReference type="Proteomes" id="UP000697472">
    <property type="component" value="Unassembled WGS sequence"/>
</dbReference>
<sequence length="278" mass="33008">MKSEDLKLIQDEQLKMAQVVISICKKHDIPYYIMGGTLLGAIRHQGFIPWDDDLDIGMKRDNYEKFLEVAPQELEQPYSLHHYHNDPAYIYPYIRIEDSRYALRREHTRNKTIQHLWVDVFPLDGVPENGIKRWYWEKRLYLLRGLRNLSCFDQLVNVNKDYTGIKKLVVGLALRTNIQKYFNTNKILKQIDDFLKSWDLNTNPEIGNPMGGHWFKEVYPKAYYEDSIELLFEGELMSAPKEYEKILVQMYGDYQQLPPESERNWHGTSLVKDEKNGR</sequence>
<proteinExistence type="predicted"/>
<evidence type="ECO:0000313" key="3">
    <source>
        <dbReference type="EMBL" id="MBM7641759.1"/>
    </source>
</evidence>